<feature type="non-terminal residue" evidence="1">
    <location>
        <position position="56"/>
    </location>
</feature>
<protein>
    <submittedName>
        <fullName evidence="1">Uncharacterized protein</fullName>
    </submittedName>
</protein>
<organism evidence="1 2">
    <name type="scientific">Cirrhinus mrigala</name>
    <name type="common">Mrigala</name>
    <dbReference type="NCBI Taxonomy" id="683832"/>
    <lineage>
        <taxon>Eukaryota</taxon>
        <taxon>Metazoa</taxon>
        <taxon>Chordata</taxon>
        <taxon>Craniata</taxon>
        <taxon>Vertebrata</taxon>
        <taxon>Euteleostomi</taxon>
        <taxon>Actinopterygii</taxon>
        <taxon>Neopterygii</taxon>
        <taxon>Teleostei</taxon>
        <taxon>Ostariophysi</taxon>
        <taxon>Cypriniformes</taxon>
        <taxon>Cyprinidae</taxon>
        <taxon>Labeoninae</taxon>
        <taxon>Labeonini</taxon>
        <taxon>Cirrhinus</taxon>
    </lineage>
</organism>
<proteinExistence type="predicted"/>
<keyword evidence="2" id="KW-1185">Reference proteome</keyword>
<name>A0ABD0P616_CIRMR</name>
<gene>
    <name evidence="1" type="ORF">M9458_037253</name>
</gene>
<dbReference type="PANTHER" id="PTHR21590">
    <property type="entry name" value="SEA DOMAIN-CONTAINING PROTEIN"/>
    <property type="match status" value="1"/>
</dbReference>
<evidence type="ECO:0000313" key="1">
    <source>
        <dbReference type="EMBL" id="KAL0169031.1"/>
    </source>
</evidence>
<dbReference type="InterPro" id="IPR024606">
    <property type="entry name" value="KIAA1549"/>
</dbReference>
<sequence length="56" mass="5845">ILSVSQSMGSPAVSLIYVVRNGSVALNGTTASNLLGQLTAELVGYFLFYPPLITAE</sequence>
<dbReference type="PANTHER" id="PTHR21590:SF3">
    <property type="entry name" value="UPF0606 PROTEIN KIAA1549L"/>
    <property type="match status" value="1"/>
</dbReference>
<comment type="caution">
    <text evidence="1">The sequence shown here is derived from an EMBL/GenBank/DDBJ whole genome shotgun (WGS) entry which is preliminary data.</text>
</comment>
<evidence type="ECO:0000313" key="2">
    <source>
        <dbReference type="Proteomes" id="UP001529510"/>
    </source>
</evidence>
<dbReference type="AlphaFoldDB" id="A0ABD0P616"/>
<dbReference type="EMBL" id="JAMKFB020000018">
    <property type="protein sequence ID" value="KAL0169031.1"/>
    <property type="molecule type" value="Genomic_DNA"/>
</dbReference>
<dbReference type="Pfam" id="PF12877">
    <property type="entry name" value="KIAA1549"/>
    <property type="match status" value="1"/>
</dbReference>
<dbReference type="Proteomes" id="UP001529510">
    <property type="component" value="Unassembled WGS sequence"/>
</dbReference>
<feature type="non-terminal residue" evidence="1">
    <location>
        <position position="1"/>
    </location>
</feature>
<accession>A0ABD0P616</accession>
<reference evidence="1 2" key="1">
    <citation type="submission" date="2024-05" db="EMBL/GenBank/DDBJ databases">
        <title>Genome sequencing and assembly of Indian major carp, Cirrhinus mrigala (Hamilton, 1822).</title>
        <authorList>
            <person name="Mohindra V."/>
            <person name="Chowdhury L.M."/>
            <person name="Lal K."/>
            <person name="Jena J.K."/>
        </authorList>
    </citation>
    <scope>NUCLEOTIDE SEQUENCE [LARGE SCALE GENOMIC DNA]</scope>
    <source>
        <strain evidence="1">CM1030</strain>
        <tissue evidence="1">Blood</tissue>
    </source>
</reference>